<dbReference type="InterPro" id="IPR006175">
    <property type="entry name" value="YjgF/YER057c/UK114"/>
</dbReference>
<accession>A0A1G7T0I9</accession>
<gene>
    <name evidence="2" type="ORF">SAMN05443529_10250</name>
</gene>
<evidence type="ECO:0000256" key="1">
    <source>
        <dbReference type="ARBA" id="ARBA00010552"/>
    </source>
</evidence>
<dbReference type="RefSeq" id="WP_014901442.1">
    <property type="nucleotide sequence ID" value="NZ_FNCP01000002.1"/>
</dbReference>
<dbReference type="Gene3D" id="3.30.1330.40">
    <property type="entry name" value="RutC-like"/>
    <property type="match status" value="1"/>
</dbReference>
<evidence type="ECO:0000313" key="2">
    <source>
        <dbReference type="EMBL" id="SDG28827.1"/>
    </source>
</evidence>
<name>A0A1G7T0I9_9FIRM</name>
<dbReference type="AlphaFoldDB" id="A0A1G7T0I9"/>
<dbReference type="NCBIfam" id="TIGR00004">
    <property type="entry name" value="Rid family detoxifying hydrolase"/>
    <property type="match status" value="1"/>
</dbReference>
<organism evidence="2 3">
    <name type="scientific">Desulfosporosinus hippei DSM 8344</name>
    <dbReference type="NCBI Taxonomy" id="1121419"/>
    <lineage>
        <taxon>Bacteria</taxon>
        <taxon>Bacillati</taxon>
        <taxon>Bacillota</taxon>
        <taxon>Clostridia</taxon>
        <taxon>Eubacteriales</taxon>
        <taxon>Desulfitobacteriaceae</taxon>
        <taxon>Desulfosporosinus</taxon>
    </lineage>
</organism>
<dbReference type="Pfam" id="PF01042">
    <property type="entry name" value="Ribonuc_L-PSP"/>
    <property type="match status" value="1"/>
</dbReference>
<dbReference type="CDD" id="cd00448">
    <property type="entry name" value="YjgF_YER057c_UK114_family"/>
    <property type="match status" value="1"/>
</dbReference>
<dbReference type="InterPro" id="IPR019897">
    <property type="entry name" value="RidA_CS"/>
</dbReference>
<dbReference type="InterPro" id="IPR035959">
    <property type="entry name" value="RutC-like_sf"/>
</dbReference>
<dbReference type="PANTHER" id="PTHR11803">
    <property type="entry name" value="2-IMINOBUTANOATE/2-IMINOPROPANOATE DEAMINASE RIDA"/>
    <property type="match status" value="1"/>
</dbReference>
<protein>
    <submittedName>
        <fullName evidence="2">2-iminobutanoate/2-iminopropanoate deaminase</fullName>
    </submittedName>
</protein>
<sequence length="126" mass="13371">MNKQTLNTQNAPAAIGPYSQGVKVGNLIFTSGQLPINTQSGELVTDIEGATKQSLDNVKAILESSGSSMDKIVKTVVFLRDMNDFAAMNAVYATYFPSNPPARSAVQVAKLPKDAIVEIEAIALAE</sequence>
<dbReference type="EMBL" id="FNCP01000002">
    <property type="protein sequence ID" value="SDG28827.1"/>
    <property type="molecule type" value="Genomic_DNA"/>
</dbReference>
<keyword evidence="3" id="KW-1185">Reference proteome</keyword>
<dbReference type="PANTHER" id="PTHR11803:SF39">
    <property type="entry name" value="2-IMINOBUTANOATE_2-IMINOPROPANOATE DEAMINASE"/>
    <property type="match status" value="1"/>
</dbReference>
<evidence type="ECO:0000313" key="3">
    <source>
        <dbReference type="Proteomes" id="UP000198656"/>
    </source>
</evidence>
<dbReference type="FunFam" id="3.30.1330.40:FF:000001">
    <property type="entry name" value="L-PSP family endoribonuclease"/>
    <property type="match status" value="1"/>
</dbReference>
<dbReference type="GO" id="GO:0019239">
    <property type="term" value="F:deaminase activity"/>
    <property type="evidence" value="ECO:0007669"/>
    <property type="project" value="TreeGrafter"/>
</dbReference>
<dbReference type="SUPFAM" id="SSF55298">
    <property type="entry name" value="YjgF-like"/>
    <property type="match status" value="1"/>
</dbReference>
<dbReference type="STRING" id="1121419.SAMN05443529_10250"/>
<dbReference type="InterPro" id="IPR006056">
    <property type="entry name" value="RidA"/>
</dbReference>
<dbReference type="GO" id="GO:0005829">
    <property type="term" value="C:cytosol"/>
    <property type="evidence" value="ECO:0007669"/>
    <property type="project" value="TreeGrafter"/>
</dbReference>
<proteinExistence type="inferred from homology"/>
<dbReference type="Proteomes" id="UP000198656">
    <property type="component" value="Unassembled WGS sequence"/>
</dbReference>
<comment type="similarity">
    <text evidence="1">Belongs to the RutC family.</text>
</comment>
<dbReference type="OrthoDB" id="9803101at2"/>
<reference evidence="3" key="1">
    <citation type="submission" date="2016-10" db="EMBL/GenBank/DDBJ databases">
        <authorList>
            <person name="Varghese N."/>
            <person name="Submissions S."/>
        </authorList>
    </citation>
    <scope>NUCLEOTIDE SEQUENCE [LARGE SCALE GENOMIC DNA]</scope>
    <source>
        <strain evidence="3">DSM 8344</strain>
    </source>
</reference>
<dbReference type="PROSITE" id="PS01094">
    <property type="entry name" value="UPF0076"/>
    <property type="match status" value="1"/>
</dbReference>